<reference evidence="2 3" key="1">
    <citation type="journal article" date="2020" name="Fungal Divers.">
        <title>Resolving the Mortierellaceae phylogeny through synthesis of multi-gene phylogenetics and phylogenomics.</title>
        <authorList>
            <person name="Vandepol N."/>
            <person name="Liber J."/>
            <person name="Desiro A."/>
            <person name="Na H."/>
            <person name="Kennedy M."/>
            <person name="Barry K."/>
            <person name="Grigoriev I.V."/>
            <person name="Miller A.N."/>
            <person name="O'Donnell K."/>
            <person name="Stajich J.E."/>
            <person name="Bonito G."/>
        </authorList>
    </citation>
    <scope>NUCLEOTIDE SEQUENCE [LARGE SCALE GENOMIC DNA]</scope>
    <source>
        <strain evidence="2 3">AD045</strain>
    </source>
</reference>
<protein>
    <submittedName>
        <fullName evidence="2">Uncharacterized protein</fullName>
    </submittedName>
</protein>
<proteinExistence type="predicted"/>
<gene>
    <name evidence="2" type="ORF">BGZ96_004312</name>
</gene>
<evidence type="ECO:0000313" key="2">
    <source>
        <dbReference type="EMBL" id="KAG0274496.1"/>
    </source>
</evidence>
<feature type="compositionally biased region" description="Pro residues" evidence="1">
    <location>
        <begin position="54"/>
        <end position="66"/>
    </location>
</feature>
<feature type="compositionally biased region" description="Polar residues" evidence="1">
    <location>
        <begin position="71"/>
        <end position="81"/>
    </location>
</feature>
<feature type="compositionally biased region" description="Polar residues" evidence="1">
    <location>
        <begin position="106"/>
        <end position="122"/>
    </location>
</feature>
<dbReference type="EMBL" id="JAAAIM010002013">
    <property type="protein sequence ID" value="KAG0274496.1"/>
    <property type="molecule type" value="Genomic_DNA"/>
</dbReference>
<evidence type="ECO:0000313" key="3">
    <source>
        <dbReference type="Proteomes" id="UP001194696"/>
    </source>
</evidence>
<evidence type="ECO:0000256" key="1">
    <source>
        <dbReference type="SAM" id="MobiDB-lite"/>
    </source>
</evidence>
<name>A0ABQ7JII1_9FUNG</name>
<organism evidence="2 3">
    <name type="scientific">Linnemannia gamsii</name>
    <dbReference type="NCBI Taxonomy" id="64522"/>
    <lineage>
        <taxon>Eukaryota</taxon>
        <taxon>Fungi</taxon>
        <taxon>Fungi incertae sedis</taxon>
        <taxon>Mucoromycota</taxon>
        <taxon>Mortierellomycotina</taxon>
        <taxon>Mortierellomycetes</taxon>
        <taxon>Mortierellales</taxon>
        <taxon>Mortierellaceae</taxon>
        <taxon>Linnemannia</taxon>
    </lineage>
</organism>
<feature type="compositionally biased region" description="Basic and acidic residues" evidence="1">
    <location>
        <begin position="92"/>
        <end position="105"/>
    </location>
</feature>
<keyword evidence="3" id="KW-1185">Reference proteome</keyword>
<feature type="region of interest" description="Disordered" evidence="1">
    <location>
        <begin position="46"/>
        <end position="122"/>
    </location>
</feature>
<dbReference type="Proteomes" id="UP001194696">
    <property type="component" value="Unassembled WGS sequence"/>
</dbReference>
<accession>A0ABQ7JII1</accession>
<sequence length="122" mass="13624">MTRLLANRNFYAAEAWYLKYPITSHVGQELEDQALSAFKEFDELSGDEQVRSWSPPPLTPNTPAPPKITNIPVSKDTSTPAPVTLLDDEDLPDVHELLYKRRLSDDSTGPSPMDPTKQSSLL</sequence>
<comment type="caution">
    <text evidence="2">The sequence shown here is derived from an EMBL/GenBank/DDBJ whole genome shotgun (WGS) entry which is preliminary data.</text>
</comment>